<dbReference type="eggNOG" id="ENOG502Z8YZ">
    <property type="taxonomic scope" value="Bacteria"/>
</dbReference>
<accession>B4DAE5</accession>
<dbReference type="InParanoid" id="B4DAE5"/>
<reference evidence="2 3" key="1">
    <citation type="journal article" date="2011" name="J. Bacteriol.">
        <title>Genome sequence of Chthoniobacter flavus Ellin428, an aerobic heterotrophic soil bacterium.</title>
        <authorList>
            <person name="Kant R."/>
            <person name="van Passel M.W."/>
            <person name="Palva A."/>
            <person name="Lucas S."/>
            <person name="Lapidus A."/>
            <person name="Glavina Del Rio T."/>
            <person name="Dalin E."/>
            <person name="Tice H."/>
            <person name="Bruce D."/>
            <person name="Goodwin L."/>
            <person name="Pitluck S."/>
            <person name="Larimer F.W."/>
            <person name="Land M.L."/>
            <person name="Hauser L."/>
            <person name="Sangwan P."/>
            <person name="de Vos W.M."/>
            <person name="Janssen P.H."/>
            <person name="Smidt H."/>
        </authorList>
    </citation>
    <scope>NUCLEOTIDE SEQUENCE [LARGE SCALE GENOMIC DNA]</scope>
    <source>
        <strain evidence="2 3">Ellin428</strain>
    </source>
</reference>
<feature type="region of interest" description="Disordered" evidence="1">
    <location>
        <begin position="197"/>
        <end position="223"/>
    </location>
</feature>
<name>B4DAE5_9BACT</name>
<gene>
    <name evidence="2" type="ORF">CfE428DRAFT_5886</name>
</gene>
<protein>
    <recommendedName>
        <fullName evidence="4">Cytochrome c domain-containing protein</fullName>
    </recommendedName>
</protein>
<organism evidence="2 3">
    <name type="scientific">Chthoniobacter flavus Ellin428</name>
    <dbReference type="NCBI Taxonomy" id="497964"/>
    <lineage>
        <taxon>Bacteria</taxon>
        <taxon>Pseudomonadati</taxon>
        <taxon>Verrucomicrobiota</taxon>
        <taxon>Spartobacteria</taxon>
        <taxon>Chthoniobacterales</taxon>
        <taxon>Chthoniobacteraceae</taxon>
        <taxon>Chthoniobacter</taxon>
    </lineage>
</organism>
<evidence type="ECO:0000256" key="1">
    <source>
        <dbReference type="SAM" id="MobiDB-lite"/>
    </source>
</evidence>
<dbReference type="AlphaFoldDB" id="B4DAE5"/>
<dbReference type="EMBL" id="ABVL01000030">
    <property type="protein sequence ID" value="EDY16606.1"/>
    <property type="molecule type" value="Genomic_DNA"/>
</dbReference>
<evidence type="ECO:0000313" key="3">
    <source>
        <dbReference type="Proteomes" id="UP000005824"/>
    </source>
</evidence>
<evidence type="ECO:0000313" key="2">
    <source>
        <dbReference type="EMBL" id="EDY16606.1"/>
    </source>
</evidence>
<comment type="caution">
    <text evidence="2">The sequence shown here is derived from an EMBL/GenBank/DDBJ whole genome shotgun (WGS) entry which is preliminary data.</text>
</comment>
<dbReference type="RefSeq" id="WP_006983206.1">
    <property type="nucleotide sequence ID" value="NZ_ABVL01000030.1"/>
</dbReference>
<proteinExistence type="predicted"/>
<sequence>MMEVSAVDPKLGGIFYSLDQERQDKPTFTRNQDCIQCHVSGRSLGVPGHFVRSLETDGSGDMISGTDTSEVDQCTPIADRWGGWYVTGQSGAQTHLGNLVGVTAFERHKTEPTLRDNLTELSQFIDPQKYLRPHSDIVALMVLEHQTHMHNYITRLNYETRIMMSMYGHIRYLKSQEDAFLRYLLFTEETPLTAPLVGDPHTSKTSWPRRNAIRKDAPCATST</sequence>
<dbReference type="Proteomes" id="UP000005824">
    <property type="component" value="Unassembled WGS sequence"/>
</dbReference>
<evidence type="ECO:0008006" key="4">
    <source>
        <dbReference type="Google" id="ProtNLM"/>
    </source>
</evidence>
<dbReference type="STRING" id="497964.CfE428DRAFT_5886"/>
<keyword evidence="3" id="KW-1185">Reference proteome</keyword>